<feature type="transmembrane region" description="Helical" evidence="1">
    <location>
        <begin position="156"/>
        <end position="177"/>
    </location>
</feature>
<dbReference type="Proteomes" id="UP001596002">
    <property type="component" value="Unassembled WGS sequence"/>
</dbReference>
<comment type="caution">
    <text evidence="2">The sequence shown here is derived from an EMBL/GenBank/DDBJ whole genome shotgun (WGS) entry which is preliminary data.</text>
</comment>
<sequence length="262" mass="30621">MDRLINLIKFNLFHFTYRQWIFAILLFGLLGSFNVFYFNGEFSVYDSLILQFGAYGSIGANILLLLHHLLPYLLLMYFIDLYIENNMAKNLLYTMLRVSKTKYWLLSHLVVIFWYNVVYFLLYDLSAWFIQRSIYEGAGVTLPFVRDGLPETPYSLWKFLLLVCMVQVLGSFAMSVFQMLLNYRFGKLGYSYVTVMMVYLVNLVVPEHNLWIGSHLALEKYNVLSVSSGMNSISSFVVMQCVVVMVALYFLYRSVSRNVSNY</sequence>
<proteinExistence type="predicted"/>
<name>A0ABV9Q3E6_9BACL</name>
<feature type="transmembrane region" description="Helical" evidence="1">
    <location>
        <begin position="232"/>
        <end position="252"/>
    </location>
</feature>
<feature type="transmembrane region" description="Helical" evidence="1">
    <location>
        <begin position="20"/>
        <end position="38"/>
    </location>
</feature>
<evidence type="ECO:0008006" key="4">
    <source>
        <dbReference type="Google" id="ProtNLM"/>
    </source>
</evidence>
<dbReference type="EMBL" id="JBHSHC010000108">
    <property type="protein sequence ID" value="MFC4768585.1"/>
    <property type="molecule type" value="Genomic_DNA"/>
</dbReference>
<keyword evidence="1" id="KW-0812">Transmembrane</keyword>
<feature type="transmembrane region" description="Helical" evidence="1">
    <location>
        <begin position="189"/>
        <end position="212"/>
    </location>
</feature>
<evidence type="ECO:0000256" key="1">
    <source>
        <dbReference type="SAM" id="Phobius"/>
    </source>
</evidence>
<keyword evidence="3" id="KW-1185">Reference proteome</keyword>
<gene>
    <name evidence="2" type="ORF">ACFO8Q_14665</name>
</gene>
<keyword evidence="1" id="KW-0472">Membrane</keyword>
<protein>
    <recommendedName>
        <fullName evidence="4">ABC transporter permease</fullName>
    </recommendedName>
</protein>
<dbReference type="RefSeq" id="WP_380026536.1">
    <property type="nucleotide sequence ID" value="NZ_JBHSHC010000108.1"/>
</dbReference>
<evidence type="ECO:0000313" key="3">
    <source>
        <dbReference type="Proteomes" id="UP001596002"/>
    </source>
</evidence>
<evidence type="ECO:0000313" key="2">
    <source>
        <dbReference type="EMBL" id="MFC4768585.1"/>
    </source>
</evidence>
<reference evidence="3" key="1">
    <citation type="journal article" date="2019" name="Int. J. Syst. Evol. Microbiol.">
        <title>The Global Catalogue of Microorganisms (GCM) 10K type strain sequencing project: providing services to taxonomists for standard genome sequencing and annotation.</title>
        <authorList>
            <consortium name="The Broad Institute Genomics Platform"/>
            <consortium name="The Broad Institute Genome Sequencing Center for Infectious Disease"/>
            <person name="Wu L."/>
            <person name="Ma J."/>
        </authorList>
    </citation>
    <scope>NUCLEOTIDE SEQUENCE [LARGE SCALE GENOMIC DNA]</scope>
    <source>
        <strain evidence="3">WYCCWR 12678</strain>
    </source>
</reference>
<accession>A0ABV9Q3E6</accession>
<organism evidence="2 3">
    <name type="scientific">Effusibacillus consociatus</name>
    <dbReference type="NCBI Taxonomy" id="1117041"/>
    <lineage>
        <taxon>Bacteria</taxon>
        <taxon>Bacillati</taxon>
        <taxon>Bacillota</taxon>
        <taxon>Bacilli</taxon>
        <taxon>Bacillales</taxon>
        <taxon>Alicyclobacillaceae</taxon>
        <taxon>Effusibacillus</taxon>
    </lineage>
</organism>
<keyword evidence="1" id="KW-1133">Transmembrane helix</keyword>
<feature type="transmembrane region" description="Helical" evidence="1">
    <location>
        <begin position="58"/>
        <end position="83"/>
    </location>
</feature>
<feature type="transmembrane region" description="Helical" evidence="1">
    <location>
        <begin position="103"/>
        <end position="122"/>
    </location>
</feature>